<feature type="chain" id="PRO_5027018445" evidence="2">
    <location>
        <begin position="22"/>
        <end position="392"/>
    </location>
</feature>
<feature type="domain" description="Lnb-like transmembrane" evidence="4">
    <location>
        <begin position="249"/>
        <end position="390"/>
    </location>
</feature>
<feature type="transmembrane region" description="Helical" evidence="1">
    <location>
        <begin position="343"/>
        <end position="361"/>
    </location>
</feature>
<dbReference type="InterPro" id="IPR025178">
    <property type="entry name" value="Lnb_N"/>
</dbReference>
<proteinExistence type="predicted"/>
<evidence type="ECO:0000313" key="5">
    <source>
        <dbReference type="EMBL" id="VYU55352.1"/>
    </source>
</evidence>
<evidence type="ECO:0000256" key="1">
    <source>
        <dbReference type="SAM" id="Phobius"/>
    </source>
</evidence>
<dbReference type="InterPro" id="IPR057436">
    <property type="entry name" value="5TMH_Lnb"/>
</dbReference>
<gene>
    <name evidence="5" type="ORF">PCLFYP37_00212</name>
</gene>
<dbReference type="RefSeq" id="WP_412442387.1">
    <property type="nucleotide sequence ID" value="NZ_CACRUT010000023.1"/>
</dbReference>
<evidence type="ECO:0000256" key="2">
    <source>
        <dbReference type="SAM" id="SignalP"/>
    </source>
</evidence>
<evidence type="ECO:0000259" key="4">
    <source>
        <dbReference type="Pfam" id="PF25221"/>
    </source>
</evidence>
<dbReference type="EMBL" id="CACRUT010000023">
    <property type="protein sequence ID" value="VYU55352.1"/>
    <property type="molecule type" value="Genomic_DNA"/>
</dbReference>
<feature type="transmembrane region" description="Helical" evidence="1">
    <location>
        <begin position="367"/>
        <end position="386"/>
    </location>
</feature>
<keyword evidence="1" id="KW-0472">Membrane</keyword>
<protein>
    <submittedName>
        <fullName evidence="5">Uncharacterized protein</fullName>
    </submittedName>
</protein>
<keyword evidence="1" id="KW-0812">Transmembrane</keyword>
<feature type="transmembrane region" description="Helical" evidence="1">
    <location>
        <begin position="254"/>
        <end position="273"/>
    </location>
</feature>
<keyword evidence="1" id="KW-1133">Transmembrane helix</keyword>
<keyword evidence="2" id="KW-0732">Signal</keyword>
<dbReference type="Pfam" id="PF25221">
    <property type="entry name" value="5TMH_Lnb"/>
    <property type="match status" value="1"/>
</dbReference>
<feature type="transmembrane region" description="Helical" evidence="1">
    <location>
        <begin position="280"/>
        <end position="305"/>
    </location>
</feature>
<feature type="signal peptide" evidence="2">
    <location>
        <begin position="1"/>
        <end position="21"/>
    </location>
</feature>
<sequence>MRFLRFVFLYTLLYIGGMAHAFPADSVEVSLLTCSPGTEVYSLYGHTAIRVKSYTTGEDWVFNYGVFSFNRPNFIWRFTRGECDYQIGALPFAYFAEEYEERGSAVYQQVLNLRASEKERLWTLLVENMRPENREYRYNFLYDNCTTRARDRIEEAVEGKIIYPEQDTVRTYREIIHQYTAQHPWAELGNDICLGAEADRPISVRDEMFAPFYLLRYANGAVIQGSDGSTRPLVLSQSKVVEGRDVEIQKEFPWSPALSVWILFFCVAGLTVVERWRHACFWGIDIFLMSLVGGIGLVVTFLFFFSVHPTVGSNWQIWVFNPIPLVAMLWVVWCAVKRRKTYYHPLNASVLILFMFFSVLIPQDFCVVVVPLALALLLRSCSYWISYRKKEK</sequence>
<reference evidence="5" key="1">
    <citation type="submission" date="2019-11" db="EMBL/GenBank/DDBJ databases">
        <authorList>
            <person name="Feng L."/>
        </authorList>
    </citation>
    <scope>NUCLEOTIDE SEQUENCE</scope>
    <source>
        <strain evidence="5">PclaraLFYP37</strain>
    </source>
</reference>
<name>A0A6N3FSV0_9BACT</name>
<accession>A0A6N3FSV0</accession>
<dbReference type="Pfam" id="PF13387">
    <property type="entry name" value="Lnb_N"/>
    <property type="match status" value="1"/>
</dbReference>
<organism evidence="5">
    <name type="scientific">Paraprevotella clara</name>
    <dbReference type="NCBI Taxonomy" id="454154"/>
    <lineage>
        <taxon>Bacteria</taxon>
        <taxon>Pseudomonadati</taxon>
        <taxon>Bacteroidota</taxon>
        <taxon>Bacteroidia</taxon>
        <taxon>Bacteroidales</taxon>
        <taxon>Prevotellaceae</taxon>
        <taxon>Paraprevotella</taxon>
    </lineage>
</organism>
<evidence type="ECO:0000259" key="3">
    <source>
        <dbReference type="Pfam" id="PF13387"/>
    </source>
</evidence>
<feature type="domain" description="Lnb N-terminal periplasmic" evidence="3">
    <location>
        <begin position="21"/>
        <end position="174"/>
    </location>
</feature>
<dbReference type="AlphaFoldDB" id="A0A6N3FSV0"/>
<feature type="transmembrane region" description="Helical" evidence="1">
    <location>
        <begin position="317"/>
        <end position="336"/>
    </location>
</feature>